<proteinExistence type="predicted"/>
<keyword evidence="2" id="KW-1185">Reference proteome</keyword>
<reference evidence="1 2" key="1">
    <citation type="submission" date="2015-04" db="EMBL/GenBank/DDBJ databases">
        <title>Genome sequence of Ceratocystis platani, a major pathogen of plane trees.</title>
        <authorList>
            <person name="Belbahri L."/>
        </authorList>
    </citation>
    <scope>NUCLEOTIDE SEQUENCE [LARGE SCALE GENOMIC DNA]</scope>
    <source>
        <strain evidence="1 2">CFO</strain>
    </source>
</reference>
<sequence length="111" mass="12018">MIACPLTATRIVVVHQPSTNVEVARLFNLCAPIYPETYLVGLRLSNPQTRFLTLLVVDTGAISAGAVVDQEEVEGGYVTIAENEAAIWTLETETLTEERNGVAIEKETVTA</sequence>
<evidence type="ECO:0000313" key="1">
    <source>
        <dbReference type="EMBL" id="KKF97341.1"/>
    </source>
</evidence>
<gene>
    <name evidence="1" type="ORF">CFO_g307</name>
</gene>
<dbReference type="Proteomes" id="UP000034841">
    <property type="component" value="Unassembled WGS sequence"/>
</dbReference>
<dbReference type="AlphaFoldDB" id="A0A0F8B5H8"/>
<name>A0A0F8B5H8_CERFI</name>
<accession>A0A0F8B5H8</accession>
<comment type="caution">
    <text evidence="1">The sequence shown here is derived from an EMBL/GenBank/DDBJ whole genome shotgun (WGS) entry which is preliminary data.</text>
</comment>
<organism evidence="1 2">
    <name type="scientific">Ceratocystis fimbriata f. sp. platani</name>
    <dbReference type="NCBI Taxonomy" id="88771"/>
    <lineage>
        <taxon>Eukaryota</taxon>
        <taxon>Fungi</taxon>
        <taxon>Dikarya</taxon>
        <taxon>Ascomycota</taxon>
        <taxon>Pezizomycotina</taxon>
        <taxon>Sordariomycetes</taxon>
        <taxon>Hypocreomycetidae</taxon>
        <taxon>Microascales</taxon>
        <taxon>Ceratocystidaceae</taxon>
        <taxon>Ceratocystis</taxon>
    </lineage>
</organism>
<evidence type="ECO:0000313" key="2">
    <source>
        <dbReference type="Proteomes" id="UP000034841"/>
    </source>
</evidence>
<protein>
    <submittedName>
        <fullName evidence="1">Uncharacterized protein</fullName>
    </submittedName>
</protein>
<dbReference type="EMBL" id="LBBL01000010">
    <property type="protein sequence ID" value="KKF97341.1"/>
    <property type="molecule type" value="Genomic_DNA"/>
</dbReference>